<keyword evidence="4 6" id="KW-0732">Signal</keyword>
<dbReference type="InterPro" id="IPR039424">
    <property type="entry name" value="SBP_5"/>
</dbReference>
<dbReference type="PIRSF" id="PIRSF002741">
    <property type="entry name" value="MppA"/>
    <property type="match status" value="1"/>
</dbReference>
<evidence type="ECO:0000256" key="6">
    <source>
        <dbReference type="SAM" id="SignalP"/>
    </source>
</evidence>
<feature type="chain" id="PRO_5016752744" evidence="6">
    <location>
        <begin position="30"/>
        <end position="552"/>
    </location>
</feature>
<dbReference type="Gene3D" id="3.40.190.10">
    <property type="entry name" value="Periplasmic binding protein-like II"/>
    <property type="match status" value="1"/>
</dbReference>
<gene>
    <name evidence="8" type="ORF">DFP97_111121</name>
</gene>
<dbReference type="PROSITE" id="PS51257">
    <property type="entry name" value="PROKAR_LIPOPROTEIN"/>
    <property type="match status" value="1"/>
</dbReference>
<dbReference type="RefSeq" id="WP_114381604.1">
    <property type="nucleotide sequence ID" value="NZ_QPJD01000011.1"/>
</dbReference>
<feature type="signal peptide" evidence="6">
    <location>
        <begin position="1"/>
        <end position="29"/>
    </location>
</feature>
<dbReference type="InterPro" id="IPR000914">
    <property type="entry name" value="SBP_5_dom"/>
</dbReference>
<dbReference type="GO" id="GO:1904680">
    <property type="term" value="F:peptide transmembrane transporter activity"/>
    <property type="evidence" value="ECO:0007669"/>
    <property type="project" value="TreeGrafter"/>
</dbReference>
<dbReference type="GO" id="GO:0030288">
    <property type="term" value="C:outer membrane-bounded periplasmic space"/>
    <property type="evidence" value="ECO:0007669"/>
    <property type="project" value="UniProtKB-ARBA"/>
</dbReference>
<dbReference type="GO" id="GO:0043190">
    <property type="term" value="C:ATP-binding cassette (ABC) transporter complex"/>
    <property type="evidence" value="ECO:0007669"/>
    <property type="project" value="InterPro"/>
</dbReference>
<dbReference type="Proteomes" id="UP000252415">
    <property type="component" value="Unassembled WGS sequence"/>
</dbReference>
<proteinExistence type="inferred from homology"/>
<keyword evidence="9" id="KW-1185">Reference proteome</keyword>
<dbReference type="CDD" id="cd08504">
    <property type="entry name" value="PBP2_OppA"/>
    <property type="match status" value="1"/>
</dbReference>
<organism evidence="8 9">
    <name type="scientific">Paenibacillus prosopidis</name>
    <dbReference type="NCBI Taxonomy" id="630520"/>
    <lineage>
        <taxon>Bacteria</taxon>
        <taxon>Bacillati</taxon>
        <taxon>Bacillota</taxon>
        <taxon>Bacilli</taxon>
        <taxon>Bacillales</taxon>
        <taxon>Paenibacillaceae</taxon>
        <taxon>Paenibacillus</taxon>
    </lineage>
</organism>
<feature type="domain" description="Solute-binding protein family 5" evidence="7">
    <location>
        <begin position="88"/>
        <end position="473"/>
    </location>
</feature>
<dbReference type="PANTHER" id="PTHR30290">
    <property type="entry name" value="PERIPLASMIC BINDING COMPONENT OF ABC TRANSPORTER"/>
    <property type="match status" value="1"/>
</dbReference>
<evidence type="ECO:0000256" key="2">
    <source>
        <dbReference type="ARBA" id="ARBA00005695"/>
    </source>
</evidence>
<dbReference type="InterPro" id="IPR030678">
    <property type="entry name" value="Peptide/Ni-bd"/>
</dbReference>
<dbReference type="EMBL" id="QPJD01000011">
    <property type="protein sequence ID" value="RCW44895.1"/>
    <property type="molecule type" value="Genomic_DNA"/>
</dbReference>
<evidence type="ECO:0000256" key="4">
    <source>
        <dbReference type="ARBA" id="ARBA00022729"/>
    </source>
</evidence>
<sequence length="552" mass="61979">MKKSIFTYLTLLVVLTLVLAGCTPKENNAGEPNNATNGEQTVAKAFRMNLHSEPSSLDPALMEDNVSGTIATGIYEGLTRNDESGKTVEGMAEKWEVSEDGKTYTFTIRKDAKWSNGDPVTANDFEFSWKRSLDPAMGSTYAYQFYYIVGAQDYNEEKIANADGVGVKAIDAQTLEVKLVAPTPYFLSLTSFYTYFPSHQSVKDNEAWAADAATIIGNGPFKMGEWQHNTSIKLVPNEHYYAKDQVKFTSIDFTMIADSATELANYETDALDYTGKPTGEIPAEQIPVLKDSMKDEFYQKGIASSYYYMFNTEEVPFNNVKVRKALAMAIDRQAIVESVTMAGEIPSFGFVPPGIIGVKEDYRNEVKDDFFTENVDEAKKLLAEGLAELKLTEFPKVTLTFNTSDGHKKIAEAIVEMWRQNLGITVEIENQEFPVLLKNRSSMNYQVQRAGWGADYNDPMTYMDMFVTKGGQNSTGFASPEYDALIKKAYASGDQQERIDAMKEAEAILMDQMPIMPIYYYSNVYMLKPGFKNIFLDYKGDIDYTRGYYEAK</sequence>
<keyword evidence="5" id="KW-0571">Peptide transport</keyword>
<evidence type="ECO:0000256" key="3">
    <source>
        <dbReference type="ARBA" id="ARBA00022448"/>
    </source>
</evidence>
<comment type="subcellular location">
    <subcellularLocation>
        <location evidence="1">Cell membrane</location>
        <topology evidence="1">Lipid-anchor</topology>
    </subcellularLocation>
</comment>
<dbReference type="OrthoDB" id="9801912at2"/>
<dbReference type="FunFam" id="3.90.76.10:FF:000001">
    <property type="entry name" value="Oligopeptide ABC transporter substrate-binding protein"/>
    <property type="match status" value="1"/>
</dbReference>
<dbReference type="PROSITE" id="PS01040">
    <property type="entry name" value="SBP_BACTERIAL_5"/>
    <property type="match status" value="1"/>
</dbReference>
<evidence type="ECO:0000313" key="9">
    <source>
        <dbReference type="Proteomes" id="UP000252415"/>
    </source>
</evidence>
<evidence type="ECO:0000259" key="7">
    <source>
        <dbReference type="Pfam" id="PF00496"/>
    </source>
</evidence>
<evidence type="ECO:0000256" key="5">
    <source>
        <dbReference type="ARBA" id="ARBA00022856"/>
    </source>
</evidence>
<dbReference type="Pfam" id="PF00496">
    <property type="entry name" value="SBP_bac_5"/>
    <property type="match status" value="1"/>
</dbReference>
<comment type="caution">
    <text evidence="8">The sequence shown here is derived from an EMBL/GenBank/DDBJ whole genome shotgun (WGS) entry which is preliminary data.</text>
</comment>
<dbReference type="PANTHER" id="PTHR30290:SF79">
    <property type="entry name" value="DIPEPTIDE-BINDING PROTEIN DPPE"/>
    <property type="match status" value="1"/>
</dbReference>
<dbReference type="AlphaFoldDB" id="A0A368VSJ5"/>
<reference evidence="8 9" key="1">
    <citation type="submission" date="2018-07" db="EMBL/GenBank/DDBJ databases">
        <title>Genomic Encyclopedia of Type Strains, Phase III (KMG-III): the genomes of soil and plant-associated and newly described type strains.</title>
        <authorList>
            <person name="Whitman W."/>
        </authorList>
    </citation>
    <scope>NUCLEOTIDE SEQUENCE [LARGE SCALE GENOMIC DNA]</scope>
    <source>
        <strain evidence="8 9">CECT 7506</strain>
    </source>
</reference>
<dbReference type="SUPFAM" id="SSF53850">
    <property type="entry name" value="Periplasmic binding protein-like II"/>
    <property type="match status" value="1"/>
</dbReference>
<dbReference type="Gene3D" id="3.10.105.10">
    <property type="entry name" value="Dipeptide-binding Protein, Domain 3"/>
    <property type="match status" value="1"/>
</dbReference>
<dbReference type="FunFam" id="3.10.105.10:FF:000001">
    <property type="entry name" value="Oligopeptide ABC transporter, oligopeptide-binding protein"/>
    <property type="match status" value="1"/>
</dbReference>
<keyword evidence="3" id="KW-0813">Transport</keyword>
<dbReference type="InterPro" id="IPR023765">
    <property type="entry name" value="SBP_5_CS"/>
</dbReference>
<protein>
    <submittedName>
        <fullName evidence="8">Oligopeptide transport system substrate-binding protein</fullName>
    </submittedName>
</protein>
<name>A0A368VSJ5_9BACL</name>
<comment type="similarity">
    <text evidence="2">Belongs to the bacterial solute-binding protein 5 family.</text>
</comment>
<evidence type="ECO:0000313" key="8">
    <source>
        <dbReference type="EMBL" id="RCW44895.1"/>
    </source>
</evidence>
<accession>A0A368VSJ5</accession>
<keyword evidence="5" id="KW-0653">Protein transport</keyword>
<dbReference type="Gene3D" id="3.90.76.10">
    <property type="entry name" value="Dipeptide-binding Protein, Domain 1"/>
    <property type="match status" value="1"/>
</dbReference>
<dbReference type="GO" id="GO:0015833">
    <property type="term" value="P:peptide transport"/>
    <property type="evidence" value="ECO:0007669"/>
    <property type="project" value="UniProtKB-KW"/>
</dbReference>
<evidence type="ECO:0000256" key="1">
    <source>
        <dbReference type="ARBA" id="ARBA00004193"/>
    </source>
</evidence>